<dbReference type="Proteomes" id="UP000265703">
    <property type="component" value="Unassembled WGS sequence"/>
</dbReference>
<name>A0A397TTT1_9GLOM</name>
<gene>
    <name evidence="1" type="ORF">C1645_812868</name>
</gene>
<reference evidence="1 2" key="1">
    <citation type="submission" date="2018-06" db="EMBL/GenBank/DDBJ databases">
        <title>Comparative genomics reveals the genomic features of Rhizophagus irregularis, R. cerebriforme, R. diaphanum and Gigaspora rosea, and their symbiotic lifestyle signature.</title>
        <authorList>
            <person name="Morin E."/>
            <person name="San Clemente H."/>
            <person name="Chen E.C.H."/>
            <person name="De La Providencia I."/>
            <person name="Hainaut M."/>
            <person name="Kuo A."/>
            <person name="Kohler A."/>
            <person name="Murat C."/>
            <person name="Tang N."/>
            <person name="Roy S."/>
            <person name="Loubradou J."/>
            <person name="Henrissat B."/>
            <person name="Grigoriev I.V."/>
            <person name="Corradi N."/>
            <person name="Roux C."/>
            <person name="Martin F.M."/>
        </authorList>
    </citation>
    <scope>NUCLEOTIDE SEQUENCE [LARGE SCALE GENOMIC DNA]</scope>
    <source>
        <strain evidence="1 2">DAOM 227022</strain>
    </source>
</reference>
<dbReference type="EMBL" id="QKYT01000017">
    <property type="protein sequence ID" value="RIA98314.1"/>
    <property type="molecule type" value="Genomic_DNA"/>
</dbReference>
<dbReference type="AlphaFoldDB" id="A0A397TTT1"/>
<accession>A0A397TTT1</accession>
<organism evidence="1 2">
    <name type="scientific">Glomus cerebriforme</name>
    <dbReference type="NCBI Taxonomy" id="658196"/>
    <lineage>
        <taxon>Eukaryota</taxon>
        <taxon>Fungi</taxon>
        <taxon>Fungi incertae sedis</taxon>
        <taxon>Mucoromycota</taxon>
        <taxon>Glomeromycotina</taxon>
        <taxon>Glomeromycetes</taxon>
        <taxon>Glomerales</taxon>
        <taxon>Glomeraceae</taxon>
        <taxon>Glomus</taxon>
    </lineage>
</organism>
<comment type="caution">
    <text evidence="1">The sequence shown here is derived from an EMBL/GenBank/DDBJ whole genome shotgun (WGS) entry which is preliminary data.</text>
</comment>
<proteinExistence type="predicted"/>
<keyword evidence="2" id="KW-1185">Reference proteome</keyword>
<protein>
    <submittedName>
        <fullName evidence="1">Uncharacterized protein</fullName>
    </submittedName>
</protein>
<evidence type="ECO:0000313" key="1">
    <source>
        <dbReference type="EMBL" id="RIA98314.1"/>
    </source>
</evidence>
<dbReference type="OrthoDB" id="2311150at2759"/>
<evidence type="ECO:0000313" key="2">
    <source>
        <dbReference type="Proteomes" id="UP000265703"/>
    </source>
</evidence>
<sequence>MTTNKWQELQQATDARVDQFLANPMIINKASDLNTYWTIIQRIIMNAAITTVDNHMTSIKYKPPSTNCYNIQLPTSIDATNIMNVRQQIRAFHKVLKIRYDRLIKKQDDKNIKENKCTIIIDRVLQSNNGTSTLITDPNEIKKLTNQHFQQCAGGTQIPKEIPL</sequence>